<feature type="domain" description="LITAF" evidence="9">
    <location>
        <begin position="113"/>
        <end position="200"/>
    </location>
</feature>
<feature type="transmembrane region" description="Helical" evidence="8">
    <location>
        <begin position="154"/>
        <end position="176"/>
    </location>
</feature>
<protein>
    <recommendedName>
        <fullName evidence="9">LITAF domain-containing protein</fullName>
    </recommendedName>
</protein>
<feature type="transmembrane region" description="Helical" evidence="8">
    <location>
        <begin position="20"/>
        <end position="39"/>
    </location>
</feature>
<dbReference type="AlphaFoldDB" id="A0AAE2D7F4"/>
<dbReference type="InterPro" id="IPR006629">
    <property type="entry name" value="LITAF"/>
</dbReference>
<dbReference type="GO" id="GO:0031902">
    <property type="term" value="C:late endosome membrane"/>
    <property type="evidence" value="ECO:0007669"/>
    <property type="project" value="UniProtKB-SubCell"/>
</dbReference>
<keyword evidence="7 8" id="KW-0472">Membrane</keyword>
<proteinExistence type="inferred from homology"/>
<reference evidence="10" key="1">
    <citation type="submission" date="2022-04" db="EMBL/GenBank/DDBJ databases">
        <authorList>
            <person name="Xu L."/>
            <person name="Lv Z."/>
        </authorList>
    </citation>
    <scope>NUCLEOTIDE SEQUENCE</scope>
    <source>
        <strain evidence="10">LV_2022a</strain>
    </source>
</reference>
<name>A0AAE2D7F4_SCHME</name>
<evidence type="ECO:0000313" key="11">
    <source>
        <dbReference type="Proteomes" id="UP001292079"/>
    </source>
</evidence>
<comment type="subcellular location">
    <subcellularLocation>
        <location evidence="2">Endosome membrane</location>
        <topology evidence="2">Peripheral membrane protein</topology>
    </subcellularLocation>
    <subcellularLocation>
        <location evidence="1">Late endosome membrane</location>
    </subcellularLocation>
    <subcellularLocation>
        <location evidence="3">Lysosome membrane</location>
        <topology evidence="3">Peripheral membrane protein</topology>
        <orientation evidence="3">Cytoplasmic side</orientation>
    </subcellularLocation>
</comment>
<dbReference type="GO" id="GO:0008270">
    <property type="term" value="F:zinc ion binding"/>
    <property type="evidence" value="ECO:0007669"/>
    <property type="project" value="TreeGrafter"/>
</dbReference>
<dbReference type="Pfam" id="PF10601">
    <property type="entry name" value="zf-LITAF-like"/>
    <property type="match status" value="1"/>
</dbReference>
<evidence type="ECO:0000256" key="1">
    <source>
        <dbReference type="ARBA" id="ARBA00004414"/>
    </source>
</evidence>
<dbReference type="GO" id="GO:0005765">
    <property type="term" value="C:lysosomal membrane"/>
    <property type="evidence" value="ECO:0007669"/>
    <property type="project" value="UniProtKB-SubCell"/>
</dbReference>
<dbReference type="PROSITE" id="PS51837">
    <property type="entry name" value="LITAF"/>
    <property type="match status" value="1"/>
</dbReference>
<evidence type="ECO:0000256" key="7">
    <source>
        <dbReference type="ARBA" id="ARBA00023136"/>
    </source>
</evidence>
<accession>A0AAE2D7F4</accession>
<organism evidence="10 11">
    <name type="scientific">Schistosoma mekongi</name>
    <name type="common">Parasitic worm</name>
    <dbReference type="NCBI Taxonomy" id="38744"/>
    <lineage>
        <taxon>Eukaryota</taxon>
        <taxon>Metazoa</taxon>
        <taxon>Spiralia</taxon>
        <taxon>Lophotrochozoa</taxon>
        <taxon>Platyhelminthes</taxon>
        <taxon>Trematoda</taxon>
        <taxon>Digenea</taxon>
        <taxon>Strigeidida</taxon>
        <taxon>Schistosomatoidea</taxon>
        <taxon>Schistosomatidae</taxon>
        <taxon>Schistosoma</taxon>
    </lineage>
</organism>
<keyword evidence="8" id="KW-0812">Transmembrane</keyword>
<evidence type="ECO:0000259" key="9">
    <source>
        <dbReference type="PROSITE" id="PS51837"/>
    </source>
</evidence>
<dbReference type="InterPro" id="IPR037519">
    <property type="entry name" value="LITAF_fam"/>
</dbReference>
<gene>
    <name evidence="10" type="ORF">MN116_000380</name>
</gene>
<keyword evidence="5" id="KW-0479">Metal-binding</keyword>
<dbReference type="PANTHER" id="PTHR23292:SF6">
    <property type="entry name" value="FI16602P1-RELATED"/>
    <property type="match status" value="1"/>
</dbReference>
<reference evidence="10" key="2">
    <citation type="journal article" date="2023" name="Infect Dis Poverty">
        <title>Chromosome-scale genome of the human blood fluke Schistosoma mekongi and its implications for public health.</title>
        <authorList>
            <person name="Zhou M."/>
            <person name="Xu L."/>
            <person name="Xu D."/>
            <person name="Chen W."/>
            <person name="Khan J."/>
            <person name="Hu Y."/>
            <person name="Huang H."/>
            <person name="Wei H."/>
            <person name="Zhang Y."/>
            <person name="Chusongsang P."/>
            <person name="Tanasarnprasert K."/>
            <person name="Hu X."/>
            <person name="Limpanont Y."/>
            <person name="Lv Z."/>
        </authorList>
    </citation>
    <scope>NUCLEOTIDE SEQUENCE</scope>
    <source>
        <strain evidence="10">LV_2022a</strain>
    </source>
</reference>
<comment type="similarity">
    <text evidence="4">Belongs to the CDIP1/LITAF family.</text>
</comment>
<dbReference type="Proteomes" id="UP001292079">
    <property type="component" value="Unassembled WGS sequence"/>
</dbReference>
<evidence type="ECO:0000256" key="6">
    <source>
        <dbReference type="ARBA" id="ARBA00022833"/>
    </source>
</evidence>
<evidence type="ECO:0000256" key="5">
    <source>
        <dbReference type="ARBA" id="ARBA00022723"/>
    </source>
</evidence>
<dbReference type="PANTHER" id="PTHR23292">
    <property type="entry name" value="LIPOPOLYSACCHARIDE-INDUCED TUMOR NECROSIS FACTOR-ALPHA FACTOR"/>
    <property type="match status" value="1"/>
</dbReference>
<dbReference type="SMART" id="SM00714">
    <property type="entry name" value="LITAF"/>
    <property type="match status" value="1"/>
</dbReference>
<keyword evidence="8" id="KW-1133">Transmembrane helix</keyword>
<dbReference type="EMBL" id="JALJAT010000001">
    <property type="protein sequence ID" value="KAK4474293.1"/>
    <property type="molecule type" value="Genomic_DNA"/>
</dbReference>
<comment type="caution">
    <text evidence="10">The sequence shown here is derived from an EMBL/GenBank/DDBJ whole genome shotgun (WGS) entry which is preliminary data.</text>
</comment>
<evidence type="ECO:0000313" key="10">
    <source>
        <dbReference type="EMBL" id="KAK4474293.1"/>
    </source>
</evidence>
<evidence type="ECO:0000256" key="2">
    <source>
        <dbReference type="ARBA" id="ARBA00004481"/>
    </source>
</evidence>
<evidence type="ECO:0000256" key="3">
    <source>
        <dbReference type="ARBA" id="ARBA00004630"/>
    </source>
</evidence>
<keyword evidence="6" id="KW-0862">Zinc</keyword>
<evidence type="ECO:0000256" key="4">
    <source>
        <dbReference type="ARBA" id="ARBA00005975"/>
    </source>
</evidence>
<evidence type="ECO:0000256" key="8">
    <source>
        <dbReference type="SAM" id="Phobius"/>
    </source>
</evidence>
<keyword evidence="11" id="KW-1185">Reference proteome</keyword>
<sequence>MIWFETLAPYLSQVSVMDKLVFLSNFVVISVFSCLLVKCSPVVMGIMRIDYIVNQLIRYSTTPPPYSPPSAPYPTQAPCSYSSYPQSNQPPNIGFIGSAYQYPTPSTYNAPPTTVIVHQPTVAAVTYHRSPVGVTCPYCHNYGITRVRLESGCLPWLLCGIICFFGLFWGCCLIPFCLDFTKSARHFCPVCNRQVGFYSPM</sequence>